<keyword evidence="3 7" id="KW-0812">Transmembrane</keyword>
<dbReference type="GO" id="GO:0005886">
    <property type="term" value="C:plasma membrane"/>
    <property type="evidence" value="ECO:0007669"/>
    <property type="project" value="UniProtKB-SubCell"/>
</dbReference>
<keyword evidence="4 7" id="KW-1133">Transmembrane helix</keyword>
<dbReference type="AlphaFoldDB" id="A0A7I9VRL3"/>
<evidence type="ECO:0000313" key="10">
    <source>
        <dbReference type="Proteomes" id="UP000503640"/>
    </source>
</evidence>
<evidence type="ECO:0000256" key="3">
    <source>
        <dbReference type="ARBA" id="ARBA00022692"/>
    </source>
</evidence>
<evidence type="ECO:0000259" key="8">
    <source>
        <dbReference type="Pfam" id="PF03176"/>
    </source>
</evidence>
<evidence type="ECO:0000256" key="4">
    <source>
        <dbReference type="ARBA" id="ARBA00022989"/>
    </source>
</evidence>
<feature type="domain" description="Membrane transport protein MMPL" evidence="8">
    <location>
        <begin position="591"/>
        <end position="838"/>
    </location>
</feature>
<feature type="region of interest" description="Disordered" evidence="6">
    <location>
        <begin position="839"/>
        <end position="883"/>
    </location>
</feature>
<keyword evidence="2" id="KW-1003">Cell membrane</keyword>
<dbReference type="Pfam" id="PF03176">
    <property type="entry name" value="MMPL"/>
    <property type="match status" value="2"/>
</dbReference>
<protein>
    <recommendedName>
        <fullName evidence="8">Membrane transport protein MMPL domain-containing protein</fullName>
    </recommendedName>
</protein>
<evidence type="ECO:0000256" key="7">
    <source>
        <dbReference type="SAM" id="Phobius"/>
    </source>
</evidence>
<dbReference type="RefSeq" id="WP_176067504.1">
    <property type="nucleotide sequence ID" value="NZ_BJTG01000008.1"/>
</dbReference>
<feature type="transmembrane region" description="Helical" evidence="7">
    <location>
        <begin position="802"/>
        <end position="825"/>
    </location>
</feature>
<feature type="transmembrane region" description="Helical" evidence="7">
    <location>
        <begin position="736"/>
        <end position="757"/>
    </location>
</feature>
<evidence type="ECO:0000256" key="5">
    <source>
        <dbReference type="ARBA" id="ARBA00023136"/>
    </source>
</evidence>
<evidence type="ECO:0000313" key="9">
    <source>
        <dbReference type="EMBL" id="GEJ58709.1"/>
    </source>
</evidence>
<name>A0A7I9VRL3_9BACT</name>
<feature type="transmembrane region" description="Helical" evidence="7">
    <location>
        <begin position="460"/>
        <end position="478"/>
    </location>
</feature>
<feature type="transmembrane region" description="Helical" evidence="7">
    <location>
        <begin position="303"/>
        <end position="326"/>
    </location>
</feature>
<dbReference type="InterPro" id="IPR050545">
    <property type="entry name" value="Mycobact_MmpL"/>
</dbReference>
<feature type="compositionally biased region" description="Low complexity" evidence="6">
    <location>
        <begin position="864"/>
        <end position="876"/>
    </location>
</feature>
<dbReference type="EMBL" id="BJTG01000008">
    <property type="protein sequence ID" value="GEJ58709.1"/>
    <property type="molecule type" value="Genomic_DNA"/>
</dbReference>
<dbReference type="PANTHER" id="PTHR33406:SF13">
    <property type="entry name" value="MEMBRANE PROTEIN YDFJ"/>
    <property type="match status" value="1"/>
</dbReference>
<feature type="transmembrane region" description="Helical" evidence="7">
    <location>
        <begin position="710"/>
        <end position="730"/>
    </location>
</feature>
<accession>A0A7I9VRL3</accession>
<sequence length="883" mass="95071">MRLLRFVGWLTELSLRRWRSLLVLGALLGLAGAWLGSRLELRTSFEELLPEDVPSVRSARELARRVGGDGTVLVLVEAEGGPQELPGAEELAPRLAAAFAALGPDVVRSVEWNQDPVKRWYADHWPLFLPAEDLRGARDALVKVLGEQKARLNPTLTLLDEGAPAADGEAGALELGRAPDLQRLLDPARPSPRAEVEQRFARYAGGFLVHPDRRSLTLVVRTAGTSLAISEVRVALARMQQAVEALRPELEARHLRVSFGGSYPILLAEYGALVRDAALSFAAVLAILLLSMTFFFGELRLVLALGATLLPAVAVTFGVAWAGIGYLNTQTAFLGTIVAGNGINYGIIYLGRLKQLRRRGVPLARACHDAARVTASGTLLAAVGTSVAYGTLMIATNRGFRHFGFIGGIGMVVCWLATFALLPALLVLLDRLRPRRVRPRPPPPRRAVAALDRLLRHPRLVVGAFAVLTAAAAGVYVWRLPVALEQNLDNLRNDETGSAEVRRVQARAQGSLGRSIAGAVALLPSREGADAYCAALEERQRAQPRLRALVEGCETLASVVPLRQAEKLELVRDLGARLTDRVLERLPAAQAARARELRDDLRAQRAISEADAPPALLDAFRERDGTVGRIAFVRARGEARLELVPNLRRFAAAVRGVPVGGARYDAAGVDVVAADLLDDVERQGARTTALSYACVCALVFAFYRSLRQGALLVASFTSGAILMLGFTAAAGLRINFFNIAAYPITFGIAVDYCANVYARLRMRRNVVPALVEVVPAMVICSWSTVVSYATLVVSFSPALRSFGWYAMIGELATLAAAVVLLPAIVQLLPARVWHAPEGEAADEDEPLRAGGGDRVGPPGLRLTASAPPSRACPPARAARRRRS</sequence>
<feature type="transmembrane region" description="Helical" evidence="7">
    <location>
        <begin position="402"/>
        <end position="429"/>
    </location>
</feature>
<feature type="transmembrane region" description="Helical" evidence="7">
    <location>
        <begin position="332"/>
        <end position="352"/>
    </location>
</feature>
<comment type="caution">
    <text evidence="9">The sequence shown here is derived from an EMBL/GenBank/DDBJ whole genome shotgun (WGS) entry which is preliminary data.</text>
</comment>
<dbReference type="Gene3D" id="1.20.1640.10">
    <property type="entry name" value="Multidrug efflux transporter AcrB transmembrane domain"/>
    <property type="match status" value="2"/>
</dbReference>
<dbReference type="SUPFAM" id="SSF82866">
    <property type="entry name" value="Multidrug efflux transporter AcrB transmembrane domain"/>
    <property type="match status" value="2"/>
</dbReference>
<feature type="transmembrane region" description="Helical" evidence="7">
    <location>
        <begin position="684"/>
        <end position="703"/>
    </location>
</feature>
<dbReference type="PANTHER" id="PTHR33406">
    <property type="entry name" value="MEMBRANE PROTEIN MJ1562-RELATED"/>
    <property type="match status" value="1"/>
</dbReference>
<comment type="subcellular location">
    <subcellularLocation>
        <location evidence="1">Cell membrane</location>
        <topology evidence="1">Multi-pass membrane protein</topology>
    </subcellularLocation>
</comment>
<keyword evidence="10" id="KW-1185">Reference proteome</keyword>
<feature type="transmembrane region" description="Helical" evidence="7">
    <location>
        <begin position="373"/>
        <end position="396"/>
    </location>
</feature>
<feature type="transmembrane region" description="Helical" evidence="7">
    <location>
        <begin position="277"/>
        <end position="296"/>
    </location>
</feature>
<keyword evidence="5 7" id="KW-0472">Membrane</keyword>
<reference evidence="10" key="1">
    <citation type="journal article" date="2020" name="Appl. Environ. Microbiol.">
        <title>Diazotrophic Anaeromyxobacter Isolates from Soils.</title>
        <authorList>
            <person name="Masuda Y."/>
            <person name="Yamanaka H."/>
            <person name="Xu Z.X."/>
            <person name="Shiratori Y."/>
            <person name="Aono T."/>
            <person name="Amachi S."/>
            <person name="Senoo K."/>
            <person name="Itoh H."/>
        </authorList>
    </citation>
    <scope>NUCLEOTIDE SEQUENCE [LARGE SCALE GENOMIC DNA]</scope>
    <source>
        <strain evidence="10">R267</strain>
    </source>
</reference>
<feature type="domain" description="Membrane transport protein MMPL" evidence="8">
    <location>
        <begin position="208"/>
        <end position="438"/>
    </location>
</feature>
<proteinExistence type="predicted"/>
<dbReference type="InterPro" id="IPR004869">
    <property type="entry name" value="MMPL_dom"/>
</dbReference>
<evidence type="ECO:0000256" key="1">
    <source>
        <dbReference type="ARBA" id="ARBA00004651"/>
    </source>
</evidence>
<dbReference type="Proteomes" id="UP000503640">
    <property type="component" value="Unassembled WGS sequence"/>
</dbReference>
<gene>
    <name evidence="9" type="ORF">AMYX_34500</name>
</gene>
<feature type="transmembrane region" description="Helical" evidence="7">
    <location>
        <begin position="769"/>
        <end position="790"/>
    </location>
</feature>
<organism evidence="9 10">
    <name type="scientific">Anaeromyxobacter diazotrophicus</name>
    <dbReference type="NCBI Taxonomy" id="2590199"/>
    <lineage>
        <taxon>Bacteria</taxon>
        <taxon>Pseudomonadati</taxon>
        <taxon>Myxococcota</taxon>
        <taxon>Myxococcia</taxon>
        <taxon>Myxococcales</taxon>
        <taxon>Cystobacterineae</taxon>
        <taxon>Anaeromyxobacteraceae</taxon>
        <taxon>Anaeromyxobacter</taxon>
    </lineage>
</organism>
<evidence type="ECO:0000256" key="2">
    <source>
        <dbReference type="ARBA" id="ARBA00022475"/>
    </source>
</evidence>
<evidence type="ECO:0000256" key="6">
    <source>
        <dbReference type="SAM" id="MobiDB-lite"/>
    </source>
</evidence>